<dbReference type="FunCoup" id="A0A2K1KQ83">
    <property type="interactions" value="1578"/>
</dbReference>
<keyword evidence="8 10" id="KW-1133">Transmembrane helix</keyword>
<dbReference type="GO" id="GO:0016887">
    <property type="term" value="F:ATP hydrolysis activity"/>
    <property type="evidence" value="ECO:0007669"/>
    <property type="project" value="InterPro"/>
</dbReference>
<keyword evidence="14" id="KW-1185">Reference proteome</keyword>
<evidence type="ECO:0000313" key="13">
    <source>
        <dbReference type="EnsemblPlants" id="Pp3c4_27650V3.1"/>
    </source>
</evidence>
<evidence type="ECO:0000256" key="5">
    <source>
        <dbReference type="ARBA" id="ARBA00022737"/>
    </source>
</evidence>
<organism evidence="12">
    <name type="scientific">Physcomitrium patens</name>
    <name type="common">Spreading-leaved earth moss</name>
    <name type="synonym">Physcomitrella patens</name>
    <dbReference type="NCBI Taxonomy" id="3218"/>
    <lineage>
        <taxon>Eukaryota</taxon>
        <taxon>Viridiplantae</taxon>
        <taxon>Streptophyta</taxon>
        <taxon>Embryophyta</taxon>
        <taxon>Bryophyta</taxon>
        <taxon>Bryophytina</taxon>
        <taxon>Bryopsida</taxon>
        <taxon>Funariidae</taxon>
        <taxon>Funariales</taxon>
        <taxon>Funariaceae</taxon>
        <taxon>Physcomitrium</taxon>
    </lineage>
</organism>
<dbReference type="Gene3D" id="3.40.50.300">
    <property type="entry name" value="P-loop containing nucleotide triphosphate hydrolases"/>
    <property type="match status" value="2"/>
</dbReference>
<feature type="transmembrane region" description="Helical" evidence="10">
    <location>
        <begin position="499"/>
        <end position="520"/>
    </location>
</feature>
<dbReference type="PROSITE" id="PS50893">
    <property type="entry name" value="ABC_TRANSPORTER_2"/>
    <property type="match status" value="2"/>
</dbReference>
<dbReference type="GO" id="GO:0005319">
    <property type="term" value="F:lipid transporter activity"/>
    <property type="evidence" value="ECO:0000318"/>
    <property type="project" value="GO_Central"/>
</dbReference>
<sequence>MTLSGTNVELMERVSFEASRNLDSDEDELFNDGGGNGNQVFALPPPIQGKHQLQAMLRRQWLFKKRGWGQTLMELISPLLMMSLVVWGWWRSTEVHYGLEFPVNSTIPLFKALKNEYGTAQSLLQICPPDRLLAQNISPEELALLSTLIREDVLRGLDGLQALNSTANMTLGDALINGQRLIGSIPMSPALLSLAMKCIGSESQLATAFDAFNEYHGSLPIPSLDAFVGLGKLIRQAIARTGQPDGIDRFQNMFSWLLGNLLTQGRITFAPNTTEVSGLVTHLLTESELFKEVYGGTFSSEKDAVDSALSNVENDKPIWAIVVVNNLDPAGGNVNYKIRMNFTTVPRTAKAVYKRRTDLQSYYKRYYTSGFLSLQDAVNSYVFKLAPNRSEVDILSKKIMWGAPFPVAAHSRNRFYKAVGPMLGLLMCLTTLYPLGMLVKALVEEKETRAKETMYIMGLKSWVFSISWATTYLVVFLLISLSVTLLLSLTVFPRSDLSLLLLLFFLFTTSLTSFGFFLSVFFSKAKLAAIVAPFVHFGAIMPRYIFFRASDGQAISGKSIAALLPPTAFTFGADMVGHYEGANFGITWANIFEDEFSMAWILGLLVIDTFLYAFLAWYLEQVLPSEYGFTKSPLFLFSPAWWRGNRSVTETKYQKLTNIHEEEGAEPAYNEPYKANGSQPAVMIRNLKKVYPGGKIAVEDLTLEVYEDHITALLGHNGAGKSTTISMLTGLIRPSGGDAHIWGHSICDNMNDVRRTIGVCPQQNVLFNHLTVKEHLELFAALKGVPKLYIDHDVQDMVSRLGLSDKTNTPASSLSGGMKRKLQIGLAMMGRSRVVFLDEPTSGLDPQSRRAVWELLRTFKSGRAIILTTHYMDEADLLCDRIAIMSEGRLKCSGSSLFLKAKFGVGYNLSMTRSSASCNDTAVTAFVHKHIPQAILLSSAGGELAFQLPLSNKGAFAQFFEELEQRQEELYIGGYGISMTTLEEVFLRLANDSVTADVSKPLENRIDRPAQIVNEPMATTYQSHNGNAIEISNYGEHNKHHVMIPVSSQRVINRNSQSNSFRRAYSQMVLKRVLIARRDWKGLANSVLLPVFAISLVMLILKLNIDPAGPSLELDFRMFRFTGQRTIIPVAGVSSSDMSTLLANDYLEFQARDNLNNSIALSEDLLQTYLHTPPRYGALVFNDTLWPTLNISSLQSLNMTQSEGLFNSSGYGFGVTSNTSTYSRFLTNLFQSPSGQGIFSPVTLLFNTSSDHSLPALVQELMQTRLKANLVNSSATMKVSNHPLPLTKTEFLEIQTVLSVLAALFVLIPFCYLGASYAVFVVRERVVKAKLLQMVSGASCVAYWTATYTWDLITYAATLALTMLIFELYQDKSFVGSWSKAGATLSVLMSFGASVIPLTYCYSFGFLNHANAQVAIAGIHFLTGFGMLVGSLVMGEIDETKALNEKLVHLYHLFPPFNLGRSLVQLSALDFRDQVLGKPSDPFKWDILGRPLTYMIVEIFGYMVLTILIDNGTLRRSSDLVWDFVSQASQESRLADSLSDKLPLKEDVDVCNERKRVEGGQARSDTVVVQGLRKVYPARGLEVVKVAVRDLSLGIPPRECFGFLGVNGAGKTTTLSMLSGDIRPTAGEAYINGHSVLKDLAAAQKQIGYCPQFDPLLDLMTGREHLHMYANLKGLPKADVKEAVNALMEAVGLQKYVDRVAGAYSGGNKRKLALAIALVGNPAVVFLDEPSSGMDPVARRSMWNLITDAVLEQDMSVVLTTHSMEECEALCSRVGVMVAGSLVCLGSIQHIKSRFGSGYTVELRCACAIAVEALHQFMSLSFPSSRLEEEHLTRVKYSIPVKDFTLSQVFSTLEREKDRLELEDYSVSQSTLEQVFLSLANGQPEEIEC</sequence>
<keyword evidence="4 10" id="KW-0812">Transmembrane</keyword>
<feature type="transmembrane region" description="Helical" evidence="10">
    <location>
        <begin position="463"/>
        <end position="487"/>
    </location>
</feature>
<dbReference type="Proteomes" id="UP000006727">
    <property type="component" value="Chromosome 4"/>
</dbReference>
<dbReference type="KEGG" id="ppp:112281724"/>
<evidence type="ECO:0000256" key="7">
    <source>
        <dbReference type="ARBA" id="ARBA00022840"/>
    </source>
</evidence>
<feature type="transmembrane region" description="Helical" evidence="10">
    <location>
        <begin position="598"/>
        <end position="619"/>
    </location>
</feature>
<feature type="transmembrane region" description="Helical" evidence="10">
    <location>
        <begin position="1352"/>
        <end position="1369"/>
    </location>
</feature>
<dbReference type="InterPro" id="IPR027417">
    <property type="entry name" value="P-loop_NTPase"/>
</dbReference>
<dbReference type="InterPro" id="IPR003439">
    <property type="entry name" value="ABC_transporter-like_ATP-bd"/>
</dbReference>
<evidence type="ECO:0000256" key="4">
    <source>
        <dbReference type="ARBA" id="ARBA00022692"/>
    </source>
</evidence>
<keyword evidence="6" id="KW-0547">Nucleotide-binding</keyword>
<gene>
    <name evidence="13" type="primary">LOC112281724</name>
    <name evidence="12" type="ORF">PHYPA_006826</name>
</gene>
<dbReference type="Pfam" id="PF12698">
    <property type="entry name" value="ABC2_membrane_3"/>
    <property type="match status" value="2"/>
</dbReference>
<evidence type="ECO:0000256" key="1">
    <source>
        <dbReference type="ARBA" id="ARBA00004141"/>
    </source>
</evidence>
<reference evidence="12 14" key="2">
    <citation type="journal article" date="2018" name="Plant J.">
        <title>The Physcomitrella patens chromosome-scale assembly reveals moss genome structure and evolution.</title>
        <authorList>
            <person name="Lang D."/>
            <person name="Ullrich K.K."/>
            <person name="Murat F."/>
            <person name="Fuchs J."/>
            <person name="Jenkins J."/>
            <person name="Haas F.B."/>
            <person name="Piednoel M."/>
            <person name="Gundlach H."/>
            <person name="Van Bel M."/>
            <person name="Meyberg R."/>
            <person name="Vives C."/>
            <person name="Morata J."/>
            <person name="Symeonidi A."/>
            <person name="Hiss M."/>
            <person name="Muchero W."/>
            <person name="Kamisugi Y."/>
            <person name="Saleh O."/>
            <person name="Blanc G."/>
            <person name="Decker E.L."/>
            <person name="van Gessel N."/>
            <person name="Grimwood J."/>
            <person name="Hayes R.D."/>
            <person name="Graham S.W."/>
            <person name="Gunter L.E."/>
            <person name="McDaniel S.F."/>
            <person name="Hoernstein S.N.W."/>
            <person name="Larsson A."/>
            <person name="Li F.W."/>
            <person name="Perroud P.F."/>
            <person name="Phillips J."/>
            <person name="Ranjan P."/>
            <person name="Rokshar D.S."/>
            <person name="Rothfels C.J."/>
            <person name="Schneider L."/>
            <person name="Shu S."/>
            <person name="Stevenson D.W."/>
            <person name="Thummler F."/>
            <person name="Tillich M."/>
            <person name="Villarreal Aguilar J.C."/>
            <person name="Widiez T."/>
            <person name="Wong G.K."/>
            <person name="Wymore A."/>
            <person name="Zhang Y."/>
            <person name="Zimmer A.D."/>
            <person name="Quatrano R.S."/>
            <person name="Mayer K.F.X."/>
            <person name="Goodstein D."/>
            <person name="Casacuberta J.M."/>
            <person name="Vandepoele K."/>
            <person name="Reski R."/>
            <person name="Cuming A.C."/>
            <person name="Tuskan G.A."/>
            <person name="Maumus F."/>
            <person name="Salse J."/>
            <person name="Schmutz J."/>
            <person name="Rensing S.A."/>
        </authorList>
    </citation>
    <scope>NUCLEOTIDE SEQUENCE [LARGE SCALE GENOMIC DNA]</scope>
    <source>
        <strain evidence="13 14">cv. Gransden 2004</strain>
    </source>
</reference>
<evidence type="ECO:0000256" key="3">
    <source>
        <dbReference type="ARBA" id="ARBA00022448"/>
    </source>
</evidence>
<dbReference type="Gramene" id="Pp3c4_27650V3.4">
    <property type="protein sequence ID" value="Pp3c4_27650V3.4"/>
    <property type="gene ID" value="Pp3c4_27650"/>
</dbReference>
<dbReference type="GO" id="GO:0016020">
    <property type="term" value="C:membrane"/>
    <property type="evidence" value="ECO:0007669"/>
    <property type="project" value="UniProtKB-SubCell"/>
</dbReference>
<dbReference type="InterPro" id="IPR056264">
    <property type="entry name" value="R2_ABCA1-4-like"/>
</dbReference>
<accession>A0A2K1KQ83</accession>
<dbReference type="STRING" id="3218.A0A2K1KQ83"/>
<dbReference type="GO" id="GO:0006869">
    <property type="term" value="P:lipid transport"/>
    <property type="evidence" value="ECO:0000318"/>
    <property type="project" value="GO_Central"/>
</dbReference>
<comment type="subcellular location">
    <subcellularLocation>
        <location evidence="1">Membrane</location>
        <topology evidence="1">Multi-pass membrane protein</topology>
    </subcellularLocation>
</comment>
<feature type="transmembrane region" description="Helical" evidence="10">
    <location>
        <begin position="1381"/>
        <end position="1400"/>
    </location>
</feature>
<keyword evidence="7" id="KW-0067">ATP-binding</keyword>
<dbReference type="FunFam" id="3.40.50.300:FF:000327">
    <property type="entry name" value="ATP-binding cassette sub-family A member 3"/>
    <property type="match status" value="1"/>
</dbReference>
<feature type="transmembrane region" description="Helical" evidence="10">
    <location>
        <begin position="1492"/>
        <end position="1509"/>
    </location>
</feature>
<dbReference type="InterPro" id="IPR026082">
    <property type="entry name" value="ABCA"/>
</dbReference>
<keyword evidence="9 10" id="KW-0472">Membrane</keyword>
<evidence type="ECO:0000256" key="8">
    <source>
        <dbReference type="ARBA" id="ARBA00022989"/>
    </source>
</evidence>
<evidence type="ECO:0000256" key="6">
    <source>
        <dbReference type="ARBA" id="ARBA00022741"/>
    </source>
</evidence>
<dbReference type="EnsemblPlants" id="Pp3c4_27650V3.4">
    <property type="protein sequence ID" value="Pp3c4_27650V3.4"/>
    <property type="gene ID" value="Pp3c4_27650"/>
</dbReference>
<dbReference type="OrthoDB" id="10255969at2759"/>
<dbReference type="SUPFAM" id="SSF52540">
    <property type="entry name" value="P-loop containing nucleoside triphosphate hydrolases"/>
    <property type="match status" value="2"/>
</dbReference>
<proteinExistence type="inferred from homology"/>
<dbReference type="PANTHER" id="PTHR19229:SF36">
    <property type="entry name" value="ATP-BINDING CASSETTE SUB-FAMILY A MEMBER 2"/>
    <property type="match status" value="1"/>
</dbReference>
<dbReference type="GeneID" id="112281724"/>
<feature type="transmembrane region" description="Helical" evidence="10">
    <location>
        <begin position="1412"/>
        <end position="1434"/>
    </location>
</feature>
<dbReference type="PROSITE" id="PS00211">
    <property type="entry name" value="ABC_TRANSPORTER_1"/>
    <property type="match status" value="2"/>
</dbReference>
<dbReference type="PANTHER" id="PTHR19229">
    <property type="entry name" value="ATP-BINDING CASSETTE TRANSPORTER SUBFAMILY A ABCA"/>
    <property type="match status" value="1"/>
</dbReference>
<dbReference type="GO" id="GO:0140359">
    <property type="term" value="F:ABC-type transporter activity"/>
    <property type="evidence" value="ECO:0007669"/>
    <property type="project" value="InterPro"/>
</dbReference>
<dbReference type="GO" id="GO:0005524">
    <property type="term" value="F:ATP binding"/>
    <property type="evidence" value="ECO:0007669"/>
    <property type="project" value="UniProtKB-KW"/>
</dbReference>
<feature type="transmembrane region" description="Helical" evidence="10">
    <location>
        <begin position="1297"/>
        <end position="1322"/>
    </location>
</feature>
<evidence type="ECO:0000256" key="10">
    <source>
        <dbReference type="SAM" id="Phobius"/>
    </source>
</evidence>
<dbReference type="Pfam" id="PF00005">
    <property type="entry name" value="ABC_tran"/>
    <property type="match status" value="2"/>
</dbReference>
<dbReference type="InterPro" id="IPR017871">
    <property type="entry name" value="ABC_transporter-like_CS"/>
</dbReference>
<dbReference type="GO" id="GO:0042626">
    <property type="term" value="F:ATPase-coupled transmembrane transporter activity"/>
    <property type="evidence" value="ECO:0000318"/>
    <property type="project" value="GO_Central"/>
</dbReference>
<keyword evidence="3" id="KW-0813">Transport</keyword>
<evidence type="ECO:0000256" key="2">
    <source>
        <dbReference type="ARBA" id="ARBA00008526"/>
    </source>
</evidence>
<dbReference type="Pfam" id="PF23321">
    <property type="entry name" value="R1_ABCA1"/>
    <property type="match status" value="2"/>
</dbReference>
<comment type="similarity">
    <text evidence="2">Belongs to the ABC transporter superfamily. ABCA family. CPR flippase (TC 3.A.1.211) subfamily.</text>
</comment>
<evidence type="ECO:0000259" key="11">
    <source>
        <dbReference type="PROSITE" id="PS50893"/>
    </source>
</evidence>
<dbReference type="CDD" id="cd03263">
    <property type="entry name" value="ABC_subfamily_A"/>
    <property type="match status" value="2"/>
</dbReference>
<dbReference type="Gramene" id="Pp3c4_27650V3.1">
    <property type="protein sequence ID" value="Pp3c4_27650V3.1"/>
    <property type="gene ID" value="Pp3c4_27650"/>
</dbReference>
<evidence type="ECO:0000313" key="14">
    <source>
        <dbReference type="Proteomes" id="UP000006727"/>
    </source>
</evidence>
<dbReference type="EMBL" id="ABEU02000004">
    <property type="protein sequence ID" value="PNR55929.1"/>
    <property type="molecule type" value="Genomic_DNA"/>
</dbReference>
<feature type="transmembrane region" description="Helical" evidence="10">
    <location>
        <begin position="422"/>
        <end position="443"/>
    </location>
</feature>
<dbReference type="EnsemblPlants" id="Pp3c4_27650V3.1">
    <property type="protein sequence ID" value="Pp3c4_27650V3.1"/>
    <property type="gene ID" value="Pp3c4_27650"/>
</dbReference>
<keyword evidence="5" id="KW-0677">Repeat</keyword>
<feature type="domain" description="ABC transporter" evidence="11">
    <location>
        <begin position="1567"/>
        <end position="1804"/>
    </location>
</feature>
<dbReference type="InterPro" id="IPR013525">
    <property type="entry name" value="ABC2_TM"/>
</dbReference>
<dbReference type="InterPro" id="IPR003593">
    <property type="entry name" value="AAA+_ATPase"/>
</dbReference>
<dbReference type="PaxDb" id="3218-PP1S115_120V6.1"/>
<protein>
    <recommendedName>
        <fullName evidence="11">ABC transporter domain-containing protein</fullName>
    </recommendedName>
</protein>
<feature type="domain" description="ABC transporter" evidence="11">
    <location>
        <begin position="682"/>
        <end position="912"/>
    </location>
</feature>
<dbReference type="FunFam" id="3.40.50.300:FF:000933">
    <property type="entry name" value="ABC transporter A family member 7"/>
    <property type="match status" value="1"/>
</dbReference>
<reference evidence="13" key="3">
    <citation type="submission" date="2020-12" db="UniProtKB">
        <authorList>
            <consortium name="EnsemblPlants"/>
        </authorList>
    </citation>
    <scope>IDENTIFICATION</scope>
</reference>
<reference evidence="12 14" key="1">
    <citation type="journal article" date="2008" name="Science">
        <title>The Physcomitrella genome reveals evolutionary insights into the conquest of land by plants.</title>
        <authorList>
            <person name="Rensing S."/>
            <person name="Lang D."/>
            <person name="Zimmer A."/>
            <person name="Terry A."/>
            <person name="Salamov A."/>
            <person name="Shapiro H."/>
            <person name="Nishiyama T."/>
            <person name="Perroud P.-F."/>
            <person name="Lindquist E."/>
            <person name="Kamisugi Y."/>
            <person name="Tanahashi T."/>
            <person name="Sakakibara K."/>
            <person name="Fujita T."/>
            <person name="Oishi K."/>
            <person name="Shin-I T."/>
            <person name="Kuroki Y."/>
            <person name="Toyoda A."/>
            <person name="Suzuki Y."/>
            <person name="Hashimoto A."/>
            <person name="Yamaguchi K."/>
            <person name="Sugano A."/>
            <person name="Kohara Y."/>
            <person name="Fujiyama A."/>
            <person name="Anterola A."/>
            <person name="Aoki S."/>
            <person name="Ashton N."/>
            <person name="Barbazuk W.B."/>
            <person name="Barker E."/>
            <person name="Bennetzen J."/>
            <person name="Bezanilla M."/>
            <person name="Blankenship R."/>
            <person name="Cho S.H."/>
            <person name="Dutcher S."/>
            <person name="Estelle M."/>
            <person name="Fawcett J.A."/>
            <person name="Gundlach H."/>
            <person name="Hanada K."/>
            <person name="Heyl A."/>
            <person name="Hicks K.A."/>
            <person name="Hugh J."/>
            <person name="Lohr M."/>
            <person name="Mayer K."/>
            <person name="Melkozernov A."/>
            <person name="Murata T."/>
            <person name="Nelson D."/>
            <person name="Pils B."/>
            <person name="Prigge M."/>
            <person name="Reiss B."/>
            <person name="Renner T."/>
            <person name="Rombauts S."/>
            <person name="Rushton P."/>
            <person name="Sanderfoot A."/>
            <person name="Schween G."/>
            <person name="Shiu S.-H."/>
            <person name="Stueber K."/>
            <person name="Theodoulou F.L."/>
            <person name="Tu H."/>
            <person name="Van de Peer Y."/>
            <person name="Verrier P.J."/>
            <person name="Waters E."/>
            <person name="Wood A."/>
            <person name="Yang L."/>
            <person name="Cove D."/>
            <person name="Cuming A."/>
            <person name="Hasebe M."/>
            <person name="Lucas S."/>
            <person name="Mishler D.B."/>
            <person name="Reski R."/>
            <person name="Grigoriev I."/>
            <person name="Quatrano R.S."/>
            <person name="Boore J.L."/>
        </authorList>
    </citation>
    <scope>NUCLEOTIDE SEQUENCE [LARGE SCALE GENOMIC DNA]</scope>
    <source>
        <strain evidence="13 14">cv. Gransden 2004</strain>
    </source>
</reference>
<evidence type="ECO:0000313" key="12">
    <source>
        <dbReference type="EMBL" id="PNR55929.1"/>
    </source>
</evidence>
<dbReference type="SMART" id="SM00382">
    <property type="entry name" value="AAA"/>
    <property type="match status" value="2"/>
</dbReference>
<evidence type="ECO:0000256" key="9">
    <source>
        <dbReference type="ARBA" id="ARBA00023136"/>
    </source>
</evidence>
<dbReference type="RefSeq" id="XP_024374330.1">
    <property type="nucleotide sequence ID" value="XM_024518562.2"/>
</dbReference>
<name>A0A2K1KQ83_PHYPA</name>